<keyword evidence="6 9" id="KW-0812">Transmembrane</keyword>
<evidence type="ECO:0000256" key="1">
    <source>
        <dbReference type="ARBA" id="ARBA00004429"/>
    </source>
</evidence>
<evidence type="ECO:0000256" key="5">
    <source>
        <dbReference type="ARBA" id="ARBA00022519"/>
    </source>
</evidence>
<evidence type="ECO:0000313" key="14">
    <source>
        <dbReference type="Proteomes" id="UP000183794"/>
    </source>
</evidence>
<dbReference type="RefSeq" id="WP_045112306.1">
    <property type="nucleotide sequence ID" value="NZ_FPLE01000080.1"/>
</dbReference>
<dbReference type="OrthoDB" id="71834at2"/>
<comment type="subunit">
    <text evidence="2">Forms a complex with MdtJ.</text>
</comment>
<gene>
    <name evidence="11" type="ORF">MT2528_2540</name>
    <name evidence="12" type="ORF">NVI5450_2752</name>
</gene>
<dbReference type="GO" id="GO:0031460">
    <property type="term" value="P:glycine betaine transport"/>
    <property type="evidence" value="ECO:0007669"/>
    <property type="project" value="TreeGrafter"/>
</dbReference>
<keyword evidence="5" id="KW-0997">Cell inner membrane</keyword>
<comment type="similarity">
    <text evidence="9">Belongs to the drug/metabolite transporter (DMT) superfamily. Small multidrug resistance (SMR) (TC 2.A.7.1) family.</text>
</comment>
<dbReference type="InterPro" id="IPR045324">
    <property type="entry name" value="Small_multidrug_res"/>
</dbReference>
<feature type="transmembrane region" description="Helical" evidence="10">
    <location>
        <begin position="38"/>
        <end position="56"/>
    </location>
</feature>
<evidence type="ECO:0000256" key="9">
    <source>
        <dbReference type="RuleBase" id="RU003942"/>
    </source>
</evidence>
<evidence type="ECO:0000256" key="7">
    <source>
        <dbReference type="ARBA" id="ARBA00022989"/>
    </source>
</evidence>
<feature type="transmembrane region" description="Helical" evidence="10">
    <location>
        <begin position="62"/>
        <end position="84"/>
    </location>
</feature>
<dbReference type="GO" id="GO:0005886">
    <property type="term" value="C:plasma membrane"/>
    <property type="evidence" value="ECO:0007669"/>
    <property type="project" value="UniProtKB-SubCell"/>
</dbReference>
<evidence type="ECO:0000256" key="3">
    <source>
        <dbReference type="ARBA" id="ARBA00021114"/>
    </source>
</evidence>
<dbReference type="GO" id="GO:0015220">
    <property type="term" value="F:choline transmembrane transporter activity"/>
    <property type="evidence" value="ECO:0007669"/>
    <property type="project" value="TreeGrafter"/>
</dbReference>
<sequence>MNNAELIHILFLCISILLDIAANYFLKVSDGFKNKVPGVFAILLVAAAFISLGQAVQSIQLSIAYATWGAGGIIGTLLVDKYLFGATIGRRSQIGVPLLISGIVVLQFSH</sequence>
<dbReference type="PANTHER" id="PTHR30561">
    <property type="entry name" value="SMR FAMILY PROTON-DEPENDENT DRUG EFFLUX TRANSPORTER SUGE"/>
    <property type="match status" value="1"/>
</dbReference>
<evidence type="ECO:0000256" key="6">
    <source>
        <dbReference type="ARBA" id="ARBA00022692"/>
    </source>
</evidence>
<evidence type="ECO:0000256" key="2">
    <source>
        <dbReference type="ARBA" id="ARBA00011359"/>
    </source>
</evidence>
<proteinExistence type="inferred from homology"/>
<evidence type="ECO:0000256" key="4">
    <source>
        <dbReference type="ARBA" id="ARBA00022475"/>
    </source>
</evidence>
<dbReference type="GO" id="GO:1903711">
    <property type="term" value="P:spermidine transmembrane transport"/>
    <property type="evidence" value="ECO:0007669"/>
    <property type="project" value="TreeGrafter"/>
</dbReference>
<name>A0A1K9ZY95_9GAMM</name>
<dbReference type="Pfam" id="PF00893">
    <property type="entry name" value="Multi_Drug_Res"/>
    <property type="match status" value="1"/>
</dbReference>
<evidence type="ECO:0000313" key="12">
    <source>
        <dbReference type="EMBL" id="SGZ04184.1"/>
    </source>
</evidence>
<dbReference type="Proteomes" id="UP000182660">
    <property type="component" value="Unassembled WGS sequence"/>
</dbReference>
<accession>A0A1K9ZY95</accession>
<reference evidence="11 13" key="1">
    <citation type="submission" date="2016-11" db="EMBL/GenBank/DDBJ databases">
        <authorList>
            <person name="Klemetsen T."/>
        </authorList>
    </citation>
    <scope>NUCLEOTIDE SEQUENCE [LARGE SCALE GENOMIC DNA]</scope>
    <source>
        <strain evidence="11">MT 2528</strain>
    </source>
</reference>
<dbReference type="EMBL" id="FPLJ01000056">
    <property type="protein sequence ID" value="SGY93270.1"/>
    <property type="molecule type" value="Genomic_DNA"/>
</dbReference>
<evidence type="ECO:0000313" key="11">
    <source>
        <dbReference type="EMBL" id="SGY93270.1"/>
    </source>
</evidence>
<keyword evidence="13" id="KW-1185">Reference proteome</keyword>
<dbReference type="PANTHER" id="PTHR30561:SF6">
    <property type="entry name" value="SPERMIDINE EXPORT PROTEIN MDTI"/>
    <property type="match status" value="1"/>
</dbReference>
<dbReference type="Gene3D" id="1.10.3730.20">
    <property type="match status" value="1"/>
</dbReference>
<organism evidence="12 14">
    <name type="scientific">Moritella viscosa</name>
    <dbReference type="NCBI Taxonomy" id="80854"/>
    <lineage>
        <taxon>Bacteria</taxon>
        <taxon>Pseudomonadati</taxon>
        <taxon>Pseudomonadota</taxon>
        <taxon>Gammaproteobacteria</taxon>
        <taxon>Alteromonadales</taxon>
        <taxon>Moritellaceae</taxon>
        <taxon>Moritella</taxon>
    </lineage>
</organism>
<reference evidence="12 14" key="2">
    <citation type="submission" date="2016-11" db="EMBL/GenBank/DDBJ databases">
        <authorList>
            <person name="Jaros S."/>
            <person name="Januszkiewicz K."/>
            <person name="Wedrychowicz H."/>
        </authorList>
    </citation>
    <scope>NUCLEOTIDE SEQUENCE [LARGE SCALE GENOMIC DNA]</scope>
    <source>
        <strain evidence="12">NVI 5450</strain>
    </source>
</reference>
<protein>
    <recommendedName>
        <fullName evidence="3">Spermidine export protein MdtI</fullName>
    </recommendedName>
</protein>
<keyword evidence="8 10" id="KW-0472">Membrane</keyword>
<comment type="subcellular location">
    <subcellularLocation>
        <location evidence="1">Cell inner membrane</location>
        <topology evidence="1">Multi-pass membrane protein</topology>
    </subcellularLocation>
    <subcellularLocation>
        <location evidence="9">Cell membrane</location>
        <topology evidence="9">Multi-pass membrane protein</topology>
    </subcellularLocation>
</comment>
<dbReference type="EMBL" id="FPLD01000069">
    <property type="protein sequence ID" value="SGZ04184.1"/>
    <property type="molecule type" value="Genomic_DNA"/>
</dbReference>
<dbReference type="Proteomes" id="UP000183794">
    <property type="component" value="Unassembled WGS sequence"/>
</dbReference>
<feature type="transmembrane region" description="Helical" evidence="10">
    <location>
        <begin position="6"/>
        <end position="26"/>
    </location>
</feature>
<dbReference type="GO" id="GO:0015199">
    <property type="term" value="F:amino-acid betaine transmembrane transporter activity"/>
    <property type="evidence" value="ECO:0007669"/>
    <property type="project" value="TreeGrafter"/>
</dbReference>
<keyword evidence="7 10" id="KW-1133">Transmembrane helix</keyword>
<dbReference type="GO" id="GO:0015297">
    <property type="term" value="F:antiporter activity"/>
    <property type="evidence" value="ECO:0007669"/>
    <property type="project" value="TreeGrafter"/>
</dbReference>
<evidence type="ECO:0000313" key="13">
    <source>
        <dbReference type="Proteomes" id="UP000182660"/>
    </source>
</evidence>
<keyword evidence="4" id="KW-1003">Cell membrane</keyword>
<dbReference type="SUPFAM" id="SSF103481">
    <property type="entry name" value="Multidrug resistance efflux transporter EmrE"/>
    <property type="match status" value="1"/>
</dbReference>
<evidence type="ECO:0000256" key="10">
    <source>
        <dbReference type="SAM" id="Phobius"/>
    </source>
</evidence>
<dbReference type="AlphaFoldDB" id="A0A1K9ZY95"/>
<dbReference type="InterPro" id="IPR000390">
    <property type="entry name" value="Small_drug/metabolite_transptr"/>
</dbReference>
<evidence type="ECO:0000256" key="8">
    <source>
        <dbReference type="ARBA" id="ARBA00023136"/>
    </source>
</evidence>
<dbReference type="InterPro" id="IPR037185">
    <property type="entry name" value="EmrE-like"/>
</dbReference>